<proteinExistence type="predicted"/>
<name>A0A345ZZD6_9HYPH</name>
<feature type="region of interest" description="Disordered" evidence="1">
    <location>
        <begin position="1"/>
        <end position="52"/>
    </location>
</feature>
<protein>
    <submittedName>
        <fullName evidence="3">Uncharacterized protein</fullName>
    </submittedName>
</protein>
<dbReference type="OrthoDB" id="7306245at2"/>
<dbReference type="KEGG" id="ptaw:DW352_18190"/>
<organism evidence="3 4">
    <name type="scientific">Pseudolabrys taiwanensis</name>
    <dbReference type="NCBI Taxonomy" id="331696"/>
    <lineage>
        <taxon>Bacteria</taxon>
        <taxon>Pseudomonadati</taxon>
        <taxon>Pseudomonadota</taxon>
        <taxon>Alphaproteobacteria</taxon>
        <taxon>Hyphomicrobiales</taxon>
        <taxon>Xanthobacteraceae</taxon>
        <taxon>Pseudolabrys</taxon>
    </lineage>
</organism>
<evidence type="ECO:0000313" key="4">
    <source>
        <dbReference type="Proteomes" id="UP000254889"/>
    </source>
</evidence>
<gene>
    <name evidence="3" type="ORF">DW352_18190</name>
</gene>
<evidence type="ECO:0000256" key="2">
    <source>
        <dbReference type="SAM" id="Phobius"/>
    </source>
</evidence>
<feature type="compositionally biased region" description="Basic and acidic residues" evidence="1">
    <location>
        <begin position="1"/>
        <end position="12"/>
    </location>
</feature>
<accession>A0A345ZZD6</accession>
<dbReference type="Proteomes" id="UP000254889">
    <property type="component" value="Chromosome"/>
</dbReference>
<dbReference type="EMBL" id="CP031417">
    <property type="protein sequence ID" value="AXK82283.1"/>
    <property type="molecule type" value="Genomic_DNA"/>
</dbReference>
<feature type="compositionally biased region" description="Basic and acidic residues" evidence="1">
    <location>
        <begin position="20"/>
        <end position="32"/>
    </location>
</feature>
<dbReference type="AlphaFoldDB" id="A0A345ZZD6"/>
<keyword evidence="2" id="KW-0472">Membrane</keyword>
<evidence type="ECO:0000313" key="3">
    <source>
        <dbReference type="EMBL" id="AXK82283.1"/>
    </source>
</evidence>
<reference evidence="3 4" key="1">
    <citation type="submission" date="2018-07" db="EMBL/GenBank/DDBJ databases">
        <authorList>
            <person name="Quirk P.G."/>
            <person name="Krulwich T.A."/>
        </authorList>
    </citation>
    <scope>NUCLEOTIDE SEQUENCE [LARGE SCALE GENOMIC DNA]</scope>
    <source>
        <strain evidence="3 4">CC-BB4</strain>
    </source>
</reference>
<sequence>MEQSERLPRETDGSVNRLRNAIDHGRTRDKVNWPDPAAAPLGTDEEAAGTPVRSEAVTTAAAREIKANDDAEPRRHVMGAAWILVAVVALTAVALVASLLLLANSLLL</sequence>
<evidence type="ECO:0000256" key="1">
    <source>
        <dbReference type="SAM" id="MobiDB-lite"/>
    </source>
</evidence>
<keyword evidence="2" id="KW-0812">Transmembrane</keyword>
<keyword evidence="2" id="KW-1133">Transmembrane helix</keyword>
<feature type="transmembrane region" description="Helical" evidence="2">
    <location>
        <begin position="81"/>
        <end position="103"/>
    </location>
</feature>
<keyword evidence="4" id="KW-1185">Reference proteome</keyword>